<feature type="signal peptide" evidence="1">
    <location>
        <begin position="1"/>
        <end position="19"/>
    </location>
</feature>
<dbReference type="EMBL" id="MU865005">
    <property type="protein sequence ID" value="KAK4460740.1"/>
    <property type="molecule type" value="Genomic_DNA"/>
</dbReference>
<sequence>MKFALVLTTALATTVASMATSLDHTSQSLEVRAGKRKHHHAHGVRADFRKACVCGPDQCPTFLNQKSLCECKAAHQEACYIKSSRGCPKPSTKAC</sequence>
<gene>
    <name evidence="2" type="ORF">QBC42DRAFT_271696</name>
</gene>
<name>A0AAV9HL02_9PEZI</name>
<reference evidence="2" key="2">
    <citation type="submission" date="2023-06" db="EMBL/GenBank/DDBJ databases">
        <authorList>
            <consortium name="Lawrence Berkeley National Laboratory"/>
            <person name="Mondo S.J."/>
            <person name="Hensen N."/>
            <person name="Bonometti L."/>
            <person name="Westerberg I."/>
            <person name="Brannstrom I.O."/>
            <person name="Guillou S."/>
            <person name="Cros-Aarteil S."/>
            <person name="Calhoun S."/>
            <person name="Haridas S."/>
            <person name="Kuo A."/>
            <person name="Pangilinan J."/>
            <person name="Riley R."/>
            <person name="Labutti K."/>
            <person name="Andreopoulos B."/>
            <person name="Lipzen A."/>
            <person name="Chen C."/>
            <person name="Yanf M."/>
            <person name="Daum C."/>
            <person name="Ng V."/>
            <person name="Clum A."/>
            <person name="Steindorff A."/>
            <person name="Ohm R."/>
            <person name="Martin F."/>
            <person name="Silar P."/>
            <person name="Natvig D."/>
            <person name="Lalanne C."/>
            <person name="Gautier V."/>
            <person name="Ament-Velasquez S.L."/>
            <person name="Kruys A."/>
            <person name="Hutchinson M.I."/>
            <person name="Powell A.J."/>
            <person name="Barry K."/>
            <person name="Miller A.N."/>
            <person name="Grigoriev I.V."/>
            <person name="Debuchy R."/>
            <person name="Gladieux P."/>
            <person name="Thoren M.H."/>
            <person name="Johannesson H."/>
        </authorList>
    </citation>
    <scope>NUCLEOTIDE SEQUENCE</scope>
    <source>
        <strain evidence="2">PSN324</strain>
    </source>
</reference>
<feature type="chain" id="PRO_5043653603" evidence="1">
    <location>
        <begin position="20"/>
        <end position="95"/>
    </location>
</feature>
<keyword evidence="1" id="KW-0732">Signal</keyword>
<evidence type="ECO:0000313" key="3">
    <source>
        <dbReference type="Proteomes" id="UP001321749"/>
    </source>
</evidence>
<organism evidence="2 3">
    <name type="scientific">Cladorrhinum samala</name>
    <dbReference type="NCBI Taxonomy" id="585594"/>
    <lineage>
        <taxon>Eukaryota</taxon>
        <taxon>Fungi</taxon>
        <taxon>Dikarya</taxon>
        <taxon>Ascomycota</taxon>
        <taxon>Pezizomycotina</taxon>
        <taxon>Sordariomycetes</taxon>
        <taxon>Sordariomycetidae</taxon>
        <taxon>Sordariales</taxon>
        <taxon>Podosporaceae</taxon>
        <taxon>Cladorrhinum</taxon>
    </lineage>
</organism>
<evidence type="ECO:0000313" key="2">
    <source>
        <dbReference type="EMBL" id="KAK4460740.1"/>
    </source>
</evidence>
<proteinExistence type="predicted"/>
<evidence type="ECO:0000256" key="1">
    <source>
        <dbReference type="SAM" id="SignalP"/>
    </source>
</evidence>
<protein>
    <submittedName>
        <fullName evidence="2">Uncharacterized protein</fullName>
    </submittedName>
</protein>
<dbReference type="AlphaFoldDB" id="A0AAV9HL02"/>
<keyword evidence="3" id="KW-1185">Reference proteome</keyword>
<accession>A0AAV9HL02</accession>
<comment type="caution">
    <text evidence="2">The sequence shown here is derived from an EMBL/GenBank/DDBJ whole genome shotgun (WGS) entry which is preliminary data.</text>
</comment>
<reference evidence="2" key="1">
    <citation type="journal article" date="2023" name="Mol. Phylogenet. Evol.">
        <title>Genome-scale phylogeny and comparative genomics of the fungal order Sordariales.</title>
        <authorList>
            <person name="Hensen N."/>
            <person name="Bonometti L."/>
            <person name="Westerberg I."/>
            <person name="Brannstrom I.O."/>
            <person name="Guillou S."/>
            <person name="Cros-Aarteil S."/>
            <person name="Calhoun S."/>
            <person name="Haridas S."/>
            <person name="Kuo A."/>
            <person name="Mondo S."/>
            <person name="Pangilinan J."/>
            <person name="Riley R."/>
            <person name="LaButti K."/>
            <person name="Andreopoulos B."/>
            <person name="Lipzen A."/>
            <person name="Chen C."/>
            <person name="Yan M."/>
            <person name="Daum C."/>
            <person name="Ng V."/>
            <person name="Clum A."/>
            <person name="Steindorff A."/>
            <person name="Ohm R.A."/>
            <person name="Martin F."/>
            <person name="Silar P."/>
            <person name="Natvig D.O."/>
            <person name="Lalanne C."/>
            <person name="Gautier V."/>
            <person name="Ament-Velasquez S.L."/>
            <person name="Kruys A."/>
            <person name="Hutchinson M.I."/>
            <person name="Powell A.J."/>
            <person name="Barry K."/>
            <person name="Miller A.N."/>
            <person name="Grigoriev I.V."/>
            <person name="Debuchy R."/>
            <person name="Gladieux P."/>
            <person name="Hiltunen Thoren M."/>
            <person name="Johannesson H."/>
        </authorList>
    </citation>
    <scope>NUCLEOTIDE SEQUENCE</scope>
    <source>
        <strain evidence="2">PSN324</strain>
    </source>
</reference>
<dbReference type="Proteomes" id="UP001321749">
    <property type="component" value="Unassembled WGS sequence"/>
</dbReference>